<feature type="compositionally biased region" description="Low complexity" evidence="1">
    <location>
        <begin position="1"/>
        <end position="30"/>
    </location>
</feature>
<protein>
    <submittedName>
        <fullName evidence="2">Uncharacterized protein</fullName>
    </submittedName>
</protein>
<evidence type="ECO:0000313" key="2">
    <source>
        <dbReference type="EMBL" id="CAL1683467.1"/>
    </source>
</evidence>
<dbReference type="AlphaFoldDB" id="A0AAV2NU76"/>
<proteinExistence type="predicted"/>
<gene>
    <name evidence="2" type="ORF">LPLAT_LOCUS9180</name>
</gene>
<dbReference type="EMBL" id="OZ034827">
    <property type="protein sequence ID" value="CAL1683467.1"/>
    <property type="molecule type" value="Genomic_DNA"/>
</dbReference>
<reference evidence="2" key="1">
    <citation type="submission" date="2024-04" db="EMBL/GenBank/DDBJ databases">
        <authorList>
            <consortium name="Molecular Ecology Group"/>
        </authorList>
    </citation>
    <scope>NUCLEOTIDE SEQUENCE</scope>
</reference>
<organism evidence="2 3">
    <name type="scientific">Lasius platythorax</name>
    <dbReference type="NCBI Taxonomy" id="488582"/>
    <lineage>
        <taxon>Eukaryota</taxon>
        <taxon>Metazoa</taxon>
        <taxon>Ecdysozoa</taxon>
        <taxon>Arthropoda</taxon>
        <taxon>Hexapoda</taxon>
        <taxon>Insecta</taxon>
        <taxon>Pterygota</taxon>
        <taxon>Neoptera</taxon>
        <taxon>Endopterygota</taxon>
        <taxon>Hymenoptera</taxon>
        <taxon>Apocrita</taxon>
        <taxon>Aculeata</taxon>
        <taxon>Formicoidea</taxon>
        <taxon>Formicidae</taxon>
        <taxon>Formicinae</taxon>
        <taxon>Lasius</taxon>
        <taxon>Lasius</taxon>
    </lineage>
</organism>
<evidence type="ECO:0000313" key="3">
    <source>
        <dbReference type="Proteomes" id="UP001497644"/>
    </source>
</evidence>
<feature type="region of interest" description="Disordered" evidence="1">
    <location>
        <begin position="1"/>
        <end position="51"/>
    </location>
</feature>
<sequence length="124" mass="13540">MTYSSAVAPLHAPPSLASSLPHSSFSSPSSDTPREDSFPKGSPIRYDGDVYRKPTARLSAGSLSSRCRSADPISNRVRDASNISTGQRRFALRRSGNSVRPVNMIHRDFAEGYSFDLARSNSMF</sequence>
<accession>A0AAV2NU76</accession>
<dbReference type="Proteomes" id="UP001497644">
    <property type="component" value="Chromosome 4"/>
</dbReference>
<name>A0AAV2NU76_9HYME</name>
<keyword evidence="3" id="KW-1185">Reference proteome</keyword>
<evidence type="ECO:0000256" key="1">
    <source>
        <dbReference type="SAM" id="MobiDB-lite"/>
    </source>
</evidence>